<evidence type="ECO:0000259" key="2">
    <source>
        <dbReference type="Pfam" id="PF04073"/>
    </source>
</evidence>
<dbReference type="InterPro" id="IPR036754">
    <property type="entry name" value="YbaK/aa-tRNA-synt-asso_dom_sf"/>
</dbReference>
<accession>A0ABW6CP42</accession>
<reference evidence="3 4" key="1">
    <citation type="submission" date="2022-09" db="EMBL/GenBank/DDBJ databases">
        <title>New species of Phenylobacterium.</title>
        <authorList>
            <person name="Mieszkin S."/>
        </authorList>
    </citation>
    <scope>NUCLEOTIDE SEQUENCE [LARGE SCALE GENOMIC DNA]</scope>
    <source>
        <strain evidence="3 4">HK31-G</strain>
    </source>
</reference>
<dbReference type="Gene3D" id="3.90.960.10">
    <property type="entry name" value="YbaK/aminoacyl-tRNA synthetase-associated domain"/>
    <property type="match status" value="1"/>
</dbReference>
<feature type="domain" description="YbaK/aminoacyl-tRNA synthetase-associated" evidence="2">
    <location>
        <begin position="24"/>
        <end position="148"/>
    </location>
</feature>
<comment type="caution">
    <text evidence="3">The sequence shown here is derived from an EMBL/GenBank/DDBJ whole genome shotgun (WGS) entry which is preliminary data.</text>
</comment>
<name>A0ABW6CP42_9CAUL</name>
<dbReference type="InterPro" id="IPR007214">
    <property type="entry name" value="YbaK/aa-tRNA-synth-assoc-dom"/>
</dbReference>
<dbReference type="InterPro" id="IPR040285">
    <property type="entry name" value="ProX/PRXD1"/>
</dbReference>
<gene>
    <name evidence="3" type="ORF">OCL97_12805</name>
</gene>
<evidence type="ECO:0000256" key="1">
    <source>
        <dbReference type="ARBA" id="ARBA00010201"/>
    </source>
</evidence>
<dbReference type="EMBL" id="JAOTJD010000023">
    <property type="protein sequence ID" value="MFD3264835.1"/>
    <property type="molecule type" value="Genomic_DNA"/>
</dbReference>
<dbReference type="SUPFAM" id="SSF55826">
    <property type="entry name" value="YbaK/ProRS associated domain"/>
    <property type="match status" value="1"/>
</dbReference>
<dbReference type="CDD" id="cd04335">
    <property type="entry name" value="PrdX_deacylase"/>
    <property type="match status" value="1"/>
</dbReference>
<proteinExistence type="inferred from homology"/>
<dbReference type="PANTHER" id="PTHR31423">
    <property type="entry name" value="YBAK DOMAIN-CONTAINING PROTEIN"/>
    <property type="match status" value="1"/>
</dbReference>
<keyword evidence="4" id="KW-1185">Reference proteome</keyword>
<dbReference type="RefSeq" id="WP_377370391.1">
    <property type="nucleotide sequence ID" value="NZ_JAOTJD010000023.1"/>
</dbReference>
<dbReference type="PANTHER" id="PTHR31423:SF3">
    <property type="entry name" value="PROLYL-TRNA SYNTHETASE ASSOCIATED DOMAIN-CONTAINING PROTEIN 1-RELATED"/>
    <property type="match status" value="1"/>
</dbReference>
<evidence type="ECO:0000313" key="3">
    <source>
        <dbReference type="EMBL" id="MFD3264835.1"/>
    </source>
</evidence>
<dbReference type="Proteomes" id="UP001598130">
    <property type="component" value="Unassembled WGS sequence"/>
</dbReference>
<sequence length="173" mass="18645">MKTRPDLIAFLDAQGIDHATTEHEAVFRVGEGEEIKHGIAGAHTKNLFLKDAKGRLWLISAQDSTVIDLKRLHPVIGSARLSFGSADLMADALGVTPGSVTAFAMINDTDRRVTFVLDRALAQAEQVNFHPLTNTATTTVSQAGLRKFFAGLGISPLVVDFTTLSVVEDGFVR</sequence>
<dbReference type="Pfam" id="PF04073">
    <property type="entry name" value="tRNA_edit"/>
    <property type="match status" value="1"/>
</dbReference>
<organism evidence="3 4">
    <name type="scientific">Phenylobacterium ferrooxidans</name>
    <dbReference type="NCBI Taxonomy" id="2982689"/>
    <lineage>
        <taxon>Bacteria</taxon>
        <taxon>Pseudomonadati</taxon>
        <taxon>Pseudomonadota</taxon>
        <taxon>Alphaproteobacteria</taxon>
        <taxon>Caulobacterales</taxon>
        <taxon>Caulobacteraceae</taxon>
        <taxon>Phenylobacterium</taxon>
    </lineage>
</organism>
<evidence type="ECO:0000313" key="4">
    <source>
        <dbReference type="Proteomes" id="UP001598130"/>
    </source>
</evidence>
<comment type="similarity">
    <text evidence="1">Belongs to the PRORSD1 family.</text>
</comment>
<protein>
    <submittedName>
        <fullName evidence="3">Prolyl-tRNA synthetase associated domain-containing protein</fullName>
    </submittedName>
</protein>